<comment type="catalytic activity">
    <reaction evidence="14 15">
        <text>a ubiquinone + NADH + 5 H(+)(in) = a ubiquinol + NAD(+) + 4 H(+)(out)</text>
        <dbReference type="Rhea" id="RHEA:29091"/>
        <dbReference type="Rhea" id="RHEA-COMP:9565"/>
        <dbReference type="Rhea" id="RHEA-COMP:9566"/>
        <dbReference type="ChEBI" id="CHEBI:15378"/>
        <dbReference type="ChEBI" id="CHEBI:16389"/>
        <dbReference type="ChEBI" id="CHEBI:17976"/>
        <dbReference type="ChEBI" id="CHEBI:57540"/>
        <dbReference type="ChEBI" id="CHEBI:57945"/>
        <dbReference type="EC" id="7.1.1.2"/>
    </reaction>
</comment>
<evidence type="ECO:0000256" key="12">
    <source>
        <dbReference type="ARBA" id="ARBA00023128"/>
    </source>
</evidence>
<keyword evidence="9 15" id="KW-0249">Electron transport</keyword>
<protein>
    <recommendedName>
        <fullName evidence="4 15">NADH-ubiquinone oxidoreductase chain 6</fullName>
        <ecNumber evidence="3 15">7.1.1.2</ecNumber>
    </recommendedName>
</protein>
<keyword evidence="11 15" id="KW-0520">NAD</keyword>
<organism evidence="17">
    <name type="scientific">Cynoglossus quadrilineatus</name>
    <name type="common">fourlined tonguesole</name>
    <dbReference type="NCBI Taxonomy" id="3073681"/>
    <lineage>
        <taxon>Eukaryota</taxon>
        <taxon>Metazoa</taxon>
        <taxon>Chordata</taxon>
        <taxon>Craniata</taxon>
        <taxon>Vertebrata</taxon>
        <taxon>Euteleostomi</taxon>
        <taxon>Actinopterygii</taxon>
        <taxon>Neopterygii</taxon>
        <taxon>Teleostei</taxon>
        <taxon>Neoteleostei</taxon>
        <taxon>Acanthomorphata</taxon>
        <taxon>Carangaria</taxon>
        <taxon>Pleuronectiformes</taxon>
        <taxon>Pleuronectoidei</taxon>
        <taxon>Cynoglossidae</taxon>
        <taxon>Cynoglossinae</taxon>
        <taxon>Cynoglossus</taxon>
    </lineage>
</organism>
<accession>V9IN33</accession>
<evidence type="ECO:0000256" key="16">
    <source>
        <dbReference type="SAM" id="SignalP"/>
    </source>
</evidence>
<dbReference type="CTD" id="4541"/>
<geneLocation type="mitochondrion" evidence="17"/>
<feature type="transmembrane region" description="Helical" evidence="15">
    <location>
        <begin position="29"/>
        <end position="46"/>
    </location>
</feature>
<dbReference type="InterPro" id="IPR001457">
    <property type="entry name" value="NADH_UbQ/plastoQ_OxRdtase_su6"/>
</dbReference>
<dbReference type="AlphaFoldDB" id="V9IN33"/>
<keyword evidence="15" id="KW-0830">Ubiquinone</keyword>
<dbReference type="PANTHER" id="PTHR11435">
    <property type="entry name" value="NADH UBIQUINONE OXIDOREDUCTASE SUBUNIT ND6"/>
    <property type="match status" value="1"/>
</dbReference>
<feature type="transmembrane region" description="Helical" evidence="15">
    <location>
        <begin position="53"/>
        <end position="75"/>
    </location>
</feature>
<dbReference type="InterPro" id="IPR050269">
    <property type="entry name" value="ComplexI_Subunit6"/>
</dbReference>
<keyword evidence="6 15" id="KW-0679">Respiratory chain</keyword>
<feature type="transmembrane region" description="Helical" evidence="15">
    <location>
        <begin position="142"/>
        <end position="161"/>
    </location>
</feature>
<evidence type="ECO:0000256" key="14">
    <source>
        <dbReference type="ARBA" id="ARBA00049551"/>
    </source>
</evidence>
<evidence type="ECO:0000256" key="3">
    <source>
        <dbReference type="ARBA" id="ARBA00012944"/>
    </source>
</evidence>
<evidence type="ECO:0000313" key="17">
    <source>
        <dbReference type="EMBL" id="AFB71245.1"/>
    </source>
</evidence>
<keyword evidence="10 15" id="KW-1133">Transmembrane helix</keyword>
<keyword evidence="16" id="KW-0732">Signal</keyword>
<evidence type="ECO:0000256" key="1">
    <source>
        <dbReference type="ARBA" id="ARBA00004225"/>
    </source>
</evidence>
<proteinExistence type="inferred from homology"/>
<feature type="chain" id="PRO_5004777326" description="NADH-ubiquinone oxidoreductase chain 6" evidence="16">
    <location>
        <begin position="21"/>
        <end position="173"/>
    </location>
</feature>
<keyword evidence="7 15" id="KW-0812">Transmembrane</keyword>
<comment type="function">
    <text evidence="15">Core subunit of the mitochondrial membrane respiratory chain NADH dehydrogenase (Complex I) which catalyzes electron transfer from NADH through the respiratory chain, using ubiquinone as an electron acceptor. Essential for the catalytic activity and assembly of complex I.</text>
</comment>
<evidence type="ECO:0000256" key="15">
    <source>
        <dbReference type="RuleBase" id="RU004430"/>
    </source>
</evidence>
<evidence type="ECO:0000256" key="8">
    <source>
        <dbReference type="ARBA" id="ARBA00022967"/>
    </source>
</evidence>
<dbReference type="PANTHER" id="PTHR11435:SF1">
    <property type="entry name" value="NADH-UBIQUINONE OXIDOREDUCTASE CHAIN 6"/>
    <property type="match status" value="1"/>
</dbReference>
<gene>
    <name evidence="17" type="primary">ND6</name>
</gene>
<dbReference type="GO" id="GO:0031966">
    <property type="term" value="C:mitochondrial membrane"/>
    <property type="evidence" value="ECO:0007669"/>
    <property type="project" value="UniProtKB-SubCell"/>
</dbReference>
<evidence type="ECO:0000256" key="9">
    <source>
        <dbReference type="ARBA" id="ARBA00022982"/>
    </source>
</evidence>
<dbReference type="GO" id="GO:0008137">
    <property type="term" value="F:NADH dehydrogenase (ubiquinone) activity"/>
    <property type="evidence" value="ECO:0007669"/>
    <property type="project" value="UniProtKB-UniRule"/>
</dbReference>
<reference evidence="17" key="1">
    <citation type="submission" date="2012-01" db="EMBL/GenBank/DDBJ databases">
        <authorList>
            <person name="Kong X."/>
            <person name="Shi W."/>
            <person name="Jiang J."/>
            <person name="Miao X."/>
        </authorList>
    </citation>
    <scope>NUCLEOTIDE SEQUENCE</scope>
</reference>
<evidence type="ECO:0000256" key="2">
    <source>
        <dbReference type="ARBA" id="ARBA00005698"/>
    </source>
</evidence>
<sequence>MMFITYVALLTLMLGLVAVASNPSPYFAALGLVAVAGGGCVVLVGYGGTFLSLVLFLIYLGGMLVVFAYTSALAADPYPKGLGNPYVLFYGLLYVMIIMLVPVKMLSCWESDGWWADVESLGFMISSMDTSGLSVLYSCGGILLAISGFMLLLTLFVVLELTRGMSRGSLRCV</sequence>
<evidence type="ECO:0000256" key="11">
    <source>
        <dbReference type="ARBA" id="ARBA00023027"/>
    </source>
</evidence>
<comment type="similarity">
    <text evidence="2 15">Belongs to the complex I subunit 6 family.</text>
</comment>
<feature type="signal peptide" evidence="16">
    <location>
        <begin position="1"/>
        <end position="20"/>
    </location>
</feature>
<dbReference type="Pfam" id="PF00499">
    <property type="entry name" value="Oxidored_q3"/>
    <property type="match status" value="1"/>
</dbReference>
<dbReference type="EMBL" id="JQ349000">
    <property type="protein sequence ID" value="AFB71245.1"/>
    <property type="molecule type" value="Genomic_DNA"/>
</dbReference>
<evidence type="ECO:0000256" key="13">
    <source>
        <dbReference type="ARBA" id="ARBA00023136"/>
    </source>
</evidence>
<evidence type="ECO:0000256" key="6">
    <source>
        <dbReference type="ARBA" id="ARBA00022660"/>
    </source>
</evidence>
<evidence type="ECO:0000256" key="7">
    <source>
        <dbReference type="ARBA" id="ARBA00022692"/>
    </source>
</evidence>
<keyword evidence="5 15" id="KW-0813">Transport</keyword>
<dbReference type="EC" id="7.1.1.2" evidence="3 15"/>
<name>V9IN33_9PLEU</name>
<keyword evidence="12 15" id="KW-0496">Mitochondrion</keyword>
<evidence type="ECO:0000256" key="10">
    <source>
        <dbReference type="ARBA" id="ARBA00022989"/>
    </source>
</evidence>
<feature type="transmembrane region" description="Helical" evidence="15">
    <location>
        <begin position="87"/>
        <end position="106"/>
    </location>
</feature>
<comment type="subcellular location">
    <subcellularLocation>
        <location evidence="1 15">Mitochondrion membrane</location>
        <topology evidence="1 15">Multi-pass membrane protein</topology>
    </subcellularLocation>
</comment>
<evidence type="ECO:0000256" key="4">
    <source>
        <dbReference type="ARBA" id="ARBA00021095"/>
    </source>
</evidence>
<keyword evidence="8 15" id="KW-1278">Translocase</keyword>
<keyword evidence="13 15" id="KW-0472">Membrane</keyword>
<evidence type="ECO:0000256" key="5">
    <source>
        <dbReference type="ARBA" id="ARBA00022448"/>
    </source>
</evidence>